<proteinExistence type="predicted"/>
<evidence type="ECO:0000313" key="1">
    <source>
        <dbReference type="EnsemblPlants" id="PGSC0003DMT400046545"/>
    </source>
</evidence>
<accession>M1BJ86</accession>
<keyword evidence="2" id="KW-1185">Reference proteome</keyword>
<dbReference type="InParanoid" id="M1BJ86"/>
<evidence type="ECO:0000313" key="2">
    <source>
        <dbReference type="Proteomes" id="UP000011115"/>
    </source>
</evidence>
<reference evidence="2" key="1">
    <citation type="journal article" date="2011" name="Nature">
        <title>Genome sequence and analysis of the tuber crop potato.</title>
        <authorList>
            <consortium name="The Potato Genome Sequencing Consortium"/>
        </authorList>
    </citation>
    <scope>NUCLEOTIDE SEQUENCE [LARGE SCALE GENOMIC DNA]</scope>
    <source>
        <strain evidence="2">cv. DM1-3 516 R44</strain>
    </source>
</reference>
<dbReference type="Gramene" id="PGSC0003DMT400046545">
    <property type="protein sequence ID" value="PGSC0003DMT400046545"/>
    <property type="gene ID" value="PGSC0003DMG400018070"/>
</dbReference>
<protein>
    <submittedName>
        <fullName evidence="1">Uncharacterized protein</fullName>
    </submittedName>
</protein>
<dbReference type="EnsemblPlants" id="PGSC0003DMT400046545">
    <property type="protein sequence ID" value="PGSC0003DMT400046545"/>
    <property type="gene ID" value="PGSC0003DMG400018070"/>
</dbReference>
<reference evidence="1" key="2">
    <citation type="submission" date="2015-06" db="UniProtKB">
        <authorList>
            <consortium name="EnsemblPlants"/>
        </authorList>
    </citation>
    <scope>IDENTIFICATION</scope>
    <source>
        <strain evidence="1">DM1-3 516 R44</strain>
    </source>
</reference>
<dbReference type="AlphaFoldDB" id="M1BJ86"/>
<dbReference type="PaxDb" id="4113-PGSC0003DMT400046545"/>
<name>M1BJ86_SOLTU</name>
<organism evidence="1 2">
    <name type="scientific">Solanum tuberosum</name>
    <name type="common">Potato</name>
    <dbReference type="NCBI Taxonomy" id="4113"/>
    <lineage>
        <taxon>Eukaryota</taxon>
        <taxon>Viridiplantae</taxon>
        <taxon>Streptophyta</taxon>
        <taxon>Embryophyta</taxon>
        <taxon>Tracheophyta</taxon>
        <taxon>Spermatophyta</taxon>
        <taxon>Magnoliopsida</taxon>
        <taxon>eudicotyledons</taxon>
        <taxon>Gunneridae</taxon>
        <taxon>Pentapetalae</taxon>
        <taxon>asterids</taxon>
        <taxon>lamiids</taxon>
        <taxon>Solanales</taxon>
        <taxon>Solanaceae</taxon>
        <taxon>Solanoideae</taxon>
        <taxon>Solaneae</taxon>
        <taxon>Solanum</taxon>
    </lineage>
</organism>
<dbReference type="Proteomes" id="UP000011115">
    <property type="component" value="Unassembled WGS sequence"/>
</dbReference>
<dbReference type="HOGENOM" id="CLU_2890186_0_0_1"/>
<sequence>MSTPLGQIPIELEFIQTSIILYKTSKLKGCIDMPLYMVSWSLDKDKNISQSNTNCFVDNIYMG</sequence>